<gene>
    <name evidence="1" type="ORF">DYI23_05690</name>
</gene>
<reference evidence="1" key="2">
    <citation type="journal article" date="2021" name="Microorganisms">
        <title>Bacterial Dimethylsulfoniopropionate Biosynthesis in the East China Sea.</title>
        <authorList>
            <person name="Liu J."/>
            <person name="Zhang Y."/>
            <person name="Liu J."/>
            <person name="Zhong H."/>
            <person name="Williams B.T."/>
            <person name="Zheng Y."/>
            <person name="Curson A.R.J."/>
            <person name="Sun C."/>
            <person name="Sun H."/>
            <person name="Song D."/>
            <person name="Wagner Mackenzie B."/>
            <person name="Bermejo Martinez A."/>
            <person name="Todd J.D."/>
            <person name="Zhang X.H."/>
        </authorList>
    </citation>
    <scope>NUCLEOTIDE SEQUENCE</scope>
    <source>
        <strain evidence="1">AESS21</strain>
    </source>
</reference>
<comment type="caution">
    <text evidence="1">The sequence shown here is derived from an EMBL/GenBank/DDBJ whole genome shotgun (WGS) entry which is preliminary data.</text>
</comment>
<sequence>MIIDKKTLVEDVVFIIDELFRFQKMLQEDPRLFFYSCSQNDVYYTIPDPANNCNFIIGYHAGERLRGLARKCLLKEQLENQISLSSAYDAVRKEISIRILKNRIEPNESSVERLLSAAAKKLRNNLRNETHYLPCRLMYRQSPELFSVGPVRFLTQRKFREVLTTRLKEGRKTSGMPDKDLLFDAIRYYKSYQWVAEVAILNCDKTTSESRAAKVVKDALNCLHVLLGYSHTSDMRIAGPSGTKETRGTISFLENNLCSVSVSFSGHGAIGFEDDWYHAFERPDYAEALKLCGIALETALHPTSEHPISARYLEAAHWFGEATRETEPAAKAVKYVTSIERLLMTNEQSDISTTVAERLSAVCSVPVSGNGRDEWRAKTQRAYRLRSKLVHGSLSPHSEEVREAVMLSSELSETVLRNMLFAFGEDGLKKRKFSDKRLANWFRKIVNQADELCNS</sequence>
<dbReference type="AlphaFoldDB" id="A0A944GSQ3"/>
<dbReference type="EMBL" id="QTKU01000001">
    <property type="protein sequence ID" value="MBS8259705.1"/>
    <property type="molecule type" value="Genomic_DNA"/>
</dbReference>
<dbReference type="Proteomes" id="UP000705379">
    <property type="component" value="Unassembled WGS sequence"/>
</dbReference>
<reference evidence="1" key="1">
    <citation type="submission" date="2018-08" db="EMBL/GenBank/DDBJ databases">
        <authorList>
            <person name="Jin W."/>
            <person name="Wang H."/>
            <person name="Yang Y."/>
            <person name="Li M."/>
            <person name="Liu J."/>
        </authorList>
    </citation>
    <scope>NUCLEOTIDE SEQUENCE</scope>
    <source>
        <strain evidence="1">AESS21</strain>
    </source>
</reference>
<proteinExistence type="predicted"/>
<evidence type="ECO:0000313" key="1">
    <source>
        <dbReference type="EMBL" id="MBS8259705.1"/>
    </source>
</evidence>
<accession>A0A944GSQ3</accession>
<evidence type="ECO:0000313" key="2">
    <source>
        <dbReference type="Proteomes" id="UP000705379"/>
    </source>
</evidence>
<name>A0A944GSQ3_9HYPH</name>
<protein>
    <recommendedName>
        <fullName evidence="3">Apea-like HEPN domain-containing protein</fullName>
    </recommendedName>
</protein>
<organism evidence="1 2">
    <name type="scientific">Roseibium polysiphoniae</name>
    <dbReference type="NCBI Taxonomy" id="2571221"/>
    <lineage>
        <taxon>Bacteria</taxon>
        <taxon>Pseudomonadati</taxon>
        <taxon>Pseudomonadota</taxon>
        <taxon>Alphaproteobacteria</taxon>
        <taxon>Hyphomicrobiales</taxon>
        <taxon>Stappiaceae</taxon>
        <taxon>Roseibium</taxon>
    </lineage>
</organism>
<evidence type="ECO:0008006" key="3">
    <source>
        <dbReference type="Google" id="ProtNLM"/>
    </source>
</evidence>
<dbReference type="RefSeq" id="WP_213215267.1">
    <property type="nucleotide sequence ID" value="NZ_QTKU01000001.1"/>
</dbReference>